<dbReference type="Gene3D" id="3.50.50.60">
    <property type="entry name" value="FAD/NAD(P)-binding domain"/>
    <property type="match status" value="1"/>
</dbReference>
<evidence type="ECO:0000256" key="6">
    <source>
        <dbReference type="PIRSR" id="PIRSR000137-2"/>
    </source>
</evidence>
<keyword evidence="3" id="KW-0285">Flavoprotein</keyword>
<dbReference type="InterPro" id="IPR036188">
    <property type="entry name" value="FAD/NAD-bd_sf"/>
</dbReference>
<feature type="domain" description="Glucose-methanol-choline oxidoreductase C-terminal" evidence="8">
    <location>
        <begin position="449"/>
        <end position="584"/>
    </location>
</feature>
<dbReference type="PIRSF" id="PIRSF000137">
    <property type="entry name" value="Alcohol_oxidase"/>
    <property type="match status" value="1"/>
</dbReference>
<feature type="active site" description="Proton acceptor" evidence="5">
    <location>
        <position position="575"/>
    </location>
</feature>
<organism evidence="9 10">
    <name type="scientific">Hypsizygus marmoreus</name>
    <name type="common">White beech mushroom</name>
    <name type="synonym">Agaricus marmoreus</name>
    <dbReference type="NCBI Taxonomy" id="39966"/>
    <lineage>
        <taxon>Eukaryota</taxon>
        <taxon>Fungi</taxon>
        <taxon>Dikarya</taxon>
        <taxon>Basidiomycota</taxon>
        <taxon>Agaricomycotina</taxon>
        <taxon>Agaricomycetes</taxon>
        <taxon>Agaricomycetidae</taxon>
        <taxon>Agaricales</taxon>
        <taxon>Tricholomatineae</taxon>
        <taxon>Lyophyllaceae</taxon>
        <taxon>Hypsizygus</taxon>
    </lineage>
</organism>
<dbReference type="Gene3D" id="3.30.560.10">
    <property type="entry name" value="Glucose Oxidase, domain 3"/>
    <property type="match status" value="1"/>
</dbReference>
<dbReference type="OrthoDB" id="269227at2759"/>
<evidence type="ECO:0000256" key="1">
    <source>
        <dbReference type="ARBA" id="ARBA00001974"/>
    </source>
</evidence>
<dbReference type="STRING" id="39966.A0A369JHW4"/>
<evidence type="ECO:0000256" key="4">
    <source>
        <dbReference type="ARBA" id="ARBA00022827"/>
    </source>
</evidence>
<sequence>MPANRCSEEISIKATFRSKRGSMIIPLAEVTNKIYDFIVAGGGTAGCVLASRLSQNPNIKVLLIEAGGSAQGQQNTEVPFLGVTLPGSDLDWKFNSVPQAGLDGRSVPVARGQVLGGTSTINFFTWNRASNALWDKWASLTGDQEWSWKHVEKYYKMTSRLVKPADGHDTTGEIIPSAHGNGPIEVSVPGFPTELDSMVVNTSKSLGGRFAYNQDINAGKTLGFGLMQSSIGHSKRSSSATAYLAPAMNRPNLDVLINTHVTRLVRTSERHISVFRTIEVATSASGQHYQITAAKEIILSAGVIGTPQILLLSGIGPKEDLDKLNIITYVDIPDVGRNLVDHPLVPNYFSVNSDKTFDAVLRDPTIFAGKLQEWASSGQGLFVDSPGNTQGYMRLPKDAAIFERYQDPASSPESAHTEIIFVDGFGQFGEAPAPETGNFMTVLTGVVSPLSRGSVTLTSSDPFDKPAIDLGLLNSEFDIFAMVQAMKDAQSFLTAEPWSGYIKAPFGELADATTDEAKAAYARKFGVTGNHPAGTAAMSPAHAAWGVVDSKLLLKGVEGVRVVDASVFPHTPECHIQAPVYVIAERAADLIKEKYAI</sequence>
<evidence type="ECO:0000256" key="2">
    <source>
        <dbReference type="ARBA" id="ARBA00010790"/>
    </source>
</evidence>
<feature type="active site" description="Proton donor" evidence="5">
    <location>
        <position position="531"/>
    </location>
</feature>
<feature type="binding site" evidence="6">
    <location>
        <position position="261"/>
    </location>
    <ligand>
        <name>FAD</name>
        <dbReference type="ChEBI" id="CHEBI:57692"/>
    </ligand>
</feature>
<dbReference type="EMBL" id="LUEZ02000080">
    <property type="protein sequence ID" value="RDB19313.1"/>
    <property type="molecule type" value="Genomic_DNA"/>
</dbReference>
<dbReference type="Proteomes" id="UP000076154">
    <property type="component" value="Unassembled WGS sequence"/>
</dbReference>
<dbReference type="InParanoid" id="A0A369JHW4"/>
<evidence type="ECO:0000256" key="3">
    <source>
        <dbReference type="ARBA" id="ARBA00022630"/>
    </source>
</evidence>
<comment type="similarity">
    <text evidence="2">Belongs to the GMC oxidoreductase family.</text>
</comment>
<keyword evidence="10" id="KW-1185">Reference proteome</keyword>
<accession>A0A369JHW4</accession>
<comment type="cofactor">
    <cofactor evidence="1 6">
        <name>FAD</name>
        <dbReference type="ChEBI" id="CHEBI:57692"/>
    </cofactor>
</comment>
<evidence type="ECO:0000259" key="8">
    <source>
        <dbReference type="Pfam" id="PF05199"/>
    </source>
</evidence>
<dbReference type="GO" id="GO:0016614">
    <property type="term" value="F:oxidoreductase activity, acting on CH-OH group of donors"/>
    <property type="evidence" value="ECO:0007669"/>
    <property type="project" value="InterPro"/>
</dbReference>
<dbReference type="Pfam" id="PF00732">
    <property type="entry name" value="GMC_oxred_N"/>
    <property type="match status" value="1"/>
</dbReference>
<evidence type="ECO:0000313" key="9">
    <source>
        <dbReference type="EMBL" id="RDB19313.1"/>
    </source>
</evidence>
<gene>
    <name evidence="9" type="primary">pdh1_11</name>
    <name evidence="9" type="ORF">Hypma_013444</name>
</gene>
<dbReference type="InterPro" id="IPR007867">
    <property type="entry name" value="GMC_OxRtase_C"/>
</dbReference>
<feature type="binding site" evidence="6">
    <location>
        <position position="118"/>
    </location>
    <ligand>
        <name>FAD</name>
        <dbReference type="ChEBI" id="CHEBI:57692"/>
    </ligand>
</feature>
<reference evidence="9" key="1">
    <citation type="submission" date="2018-04" db="EMBL/GenBank/DDBJ databases">
        <title>Whole genome sequencing of Hypsizygus marmoreus.</title>
        <authorList>
            <person name="Choi I.-G."/>
            <person name="Min B."/>
            <person name="Kim J.-G."/>
            <person name="Kim S."/>
            <person name="Oh Y.-L."/>
            <person name="Kong W.-S."/>
            <person name="Park H."/>
            <person name="Jeong J."/>
            <person name="Song E.-S."/>
        </authorList>
    </citation>
    <scope>NUCLEOTIDE SEQUENCE [LARGE SCALE GENOMIC DNA]</scope>
    <source>
        <strain evidence="9">51987-8</strain>
    </source>
</reference>
<dbReference type="SUPFAM" id="SSF51905">
    <property type="entry name" value="FAD/NAD(P)-binding domain"/>
    <property type="match status" value="1"/>
</dbReference>
<feature type="binding site" evidence="6">
    <location>
        <position position="114"/>
    </location>
    <ligand>
        <name>FAD</name>
        <dbReference type="ChEBI" id="CHEBI:57692"/>
    </ligand>
</feature>
<keyword evidence="4 6" id="KW-0274">FAD</keyword>
<dbReference type="Pfam" id="PF05199">
    <property type="entry name" value="GMC_oxred_C"/>
    <property type="match status" value="1"/>
</dbReference>
<comment type="caution">
    <text evidence="9">The sequence shown here is derived from an EMBL/GenBank/DDBJ whole genome shotgun (WGS) entry which is preliminary data.</text>
</comment>
<dbReference type="SUPFAM" id="SSF54373">
    <property type="entry name" value="FAD-linked reductases, C-terminal domain"/>
    <property type="match status" value="1"/>
</dbReference>
<protein>
    <submittedName>
        <fullName evidence="9">Pyranose dehydrogenase 1</fullName>
    </submittedName>
</protein>
<evidence type="ECO:0000256" key="5">
    <source>
        <dbReference type="PIRSR" id="PIRSR000137-1"/>
    </source>
</evidence>
<dbReference type="PANTHER" id="PTHR11552:SF147">
    <property type="entry name" value="CHOLINE DEHYDROGENASE, MITOCHONDRIAL"/>
    <property type="match status" value="1"/>
</dbReference>
<dbReference type="AlphaFoldDB" id="A0A369JHW4"/>
<dbReference type="PANTHER" id="PTHR11552">
    <property type="entry name" value="GLUCOSE-METHANOL-CHOLINE GMC OXIDOREDUCTASE"/>
    <property type="match status" value="1"/>
</dbReference>
<dbReference type="InterPro" id="IPR000172">
    <property type="entry name" value="GMC_OxRdtase_N"/>
</dbReference>
<evidence type="ECO:0000259" key="7">
    <source>
        <dbReference type="Pfam" id="PF00732"/>
    </source>
</evidence>
<evidence type="ECO:0000313" key="10">
    <source>
        <dbReference type="Proteomes" id="UP000076154"/>
    </source>
</evidence>
<dbReference type="GO" id="GO:0050660">
    <property type="term" value="F:flavin adenine dinucleotide binding"/>
    <property type="evidence" value="ECO:0007669"/>
    <property type="project" value="InterPro"/>
</dbReference>
<name>A0A369JHW4_HYPMA</name>
<feature type="domain" description="Glucose-methanol-choline oxidoreductase N-terminal" evidence="7">
    <location>
        <begin position="35"/>
        <end position="343"/>
    </location>
</feature>
<dbReference type="InterPro" id="IPR012132">
    <property type="entry name" value="GMC_OxRdtase"/>
</dbReference>
<proteinExistence type="inferred from homology"/>